<comment type="caution">
    <text evidence="2">The sequence shown here is derived from an EMBL/GenBank/DDBJ whole genome shotgun (WGS) entry which is preliminary data.</text>
</comment>
<dbReference type="RefSeq" id="XP_028875594.1">
    <property type="nucleotide sequence ID" value="XM_029017015.1"/>
</dbReference>
<name>A0A1J4MJP1_9CRYT</name>
<feature type="transmembrane region" description="Helical" evidence="1">
    <location>
        <begin position="33"/>
        <end position="56"/>
    </location>
</feature>
<dbReference type="Proteomes" id="UP000186176">
    <property type="component" value="Unassembled WGS sequence"/>
</dbReference>
<keyword evidence="1" id="KW-1133">Transmembrane helix</keyword>
<dbReference type="VEuPathDB" id="CryptoDB:cubi_00001"/>
<proteinExistence type="predicted"/>
<keyword evidence="1" id="KW-0812">Transmembrane</keyword>
<accession>A0A1J4MJP1</accession>
<gene>
    <name evidence="2" type="ORF">cubi_00001</name>
</gene>
<feature type="transmembrane region" description="Helical" evidence="1">
    <location>
        <begin position="250"/>
        <end position="268"/>
    </location>
</feature>
<evidence type="ECO:0000313" key="3">
    <source>
        <dbReference type="Proteomes" id="UP000186176"/>
    </source>
</evidence>
<feature type="transmembrane region" description="Helical" evidence="1">
    <location>
        <begin position="62"/>
        <end position="80"/>
    </location>
</feature>
<organism evidence="2 3">
    <name type="scientific">Cryptosporidium ubiquitum</name>
    <dbReference type="NCBI Taxonomy" id="857276"/>
    <lineage>
        <taxon>Eukaryota</taxon>
        <taxon>Sar</taxon>
        <taxon>Alveolata</taxon>
        <taxon>Apicomplexa</taxon>
        <taxon>Conoidasida</taxon>
        <taxon>Coccidia</taxon>
        <taxon>Eucoccidiorida</taxon>
        <taxon>Eimeriorina</taxon>
        <taxon>Cryptosporidiidae</taxon>
        <taxon>Cryptosporidium</taxon>
    </lineage>
</organism>
<sequence length="441" mass="52274">MYSNMFKKEINQKYELLKDLFEPQLTIQIGISLWIIFLVHCSHAVVFKGVIYPVTIDRSATISYYTVDLLNIAIPLYFFSHGWKLVKIRALSFQYYLNHHIKFLIPGFFYTILVFSIKHFDKLKPITQSSIPVPDKDWSWSEPYRLGLMSIFIYHFLVAMVMYPIICLIKKNYYYGNCFEYEYEIVSSSDLFTKIDIEISKNIEISKGYNVNQNFNYCDSSSSNLPYIISNIIIYFLIINVFFYFSYGSYLYIIYTFFYSSIFLIYSLKFIQKEINISGICVFMNIVYISLYKYFNSEISNSAFNNGTVFFTTFFLFLIYYFTGFTMAFYDSILKLQKYYLDLLLIIPILYNVISIPNRKFTYSPLIFPISVQQGNQFKIVISSWIEIIFTISIVLRFFEKCYIKRVLKVIIKKTPYLLIILITAILFIYERTAQIATGLR</sequence>
<feature type="transmembrane region" description="Helical" evidence="1">
    <location>
        <begin position="339"/>
        <end position="358"/>
    </location>
</feature>
<dbReference type="OrthoDB" id="344229at2759"/>
<feature type="transmembrane region" description="Helical" evidence="1">
    <location>
        <begin position="225"/>
        <end position="244"/>
    </location>
</feature>
<feature type="transmembrane region" description="Helical" evidence="1">
    <location>
        <begin position="378"/>
        <end position="399"/>
    </location>
</feature>
<reference evidence="2 3" key="1">
    <citation type="submission" date="2016-10" db="EMBL/GenBank/DDBJ databases">
        <title>Reductive evolution of mitochondrial metabolism and differential evolution of invasion-related proteins in Cryptosporidium.</title>
        <authorList>
            <person name="Liu S."/>
            <person name="Roellig D.M."/>
            <person name="Guo Y."/>
            <person name="Li N."/>
            <person name="Frace M.A."/>
            <person name="Tang K."/>
            <person name="Zhang L."/>
            <person name="Feng Y."/>
            <person name="Xiao L."/>
        </authorList>
    </citation>
    <scope>NUCLEOTIDE SEQUENCE [LARGE SCALE GENOMIC DNA]</scope>
    <source>
        <strain evidence="2">39726</strain>
    </source>
</reference>
<dbReference type="AlphaFoldDB" id="A0A1J4MJP1"/>
<feature type="transmembrane region" description="Helical" evidence="1">
    <location>
        <begin position="411"/>
        <end position="430"/>
    </location>
</feature>
<dbReference type="EMBL" id="LRBP01000009">
    <property type="protein sequence ID" value="OII74448.1"/>
    <property type="molecule type" value="Genomic_DNA"/>
</dbReference>
<feature type="transmembrane region" description="Helical" evidence="1">
    <location>
        <begin position="307"/>
        <end position="330"/>
    </location>
</feature>
<feature type="transmembrane region" description="Helical" evidence="1">
    <location>
        <begin position="101"/>
        <end position="120"/>
    </location>
</feature>
<feature type="transmembrane region" description="Helical" evidence="1">
    <location>
        <begin position="146"/>
        <end position="169"/>
    </location>
</feature>
<feature type="transmembrane region" description="Helical" evidence="1">
    <location>
        <begin position="275"/>
        <end position="295"/>
    </location>
</feature>
<keyword evidence="3" id="KW-1185">Reference proteome</keyword>
<protein>
    <submittedName>
        <fullName evidence="2">Uncharacterized protein</fullName>
    </submittedName>
</protein>
<dbReference type="GeneID" id="39976794"/>
<keyword evidence="1" id="KW-0472">Membrane</keyword>
<evidence type="ECO:0000256" key="1">
    <source>
        <dbReference type="SAM" id="Phobius"/>
    </source>
</evidence>
<evidence type="ECO:0000313" key="2">
    <source>
        <dbReference type="EMBL" id="OII74448.1"/>
    </source>
</evidence>